<dbReference type="InterPro" id="IPR029044">
    <property type="entry name" value="Nucleotide-diphossugar_trans"/>
</dbReference>
<reference evidence="1" key="1">
    <citation type="submission" date="2018-05" db="EMBL/GenBank/DDBJ databases">
        <authorList>
            <person name="Lanie J.A."/>
            <person name="Ng W.-L."/>
            <person name="Kazmierczak K.M."/>
            <person name="Andrzejewski T.M."/>
            <person name="Davidsen T.M."/>
            <person name="Wayne K.J."/>
            <person name="Tettelin H."/>
            <person name="Glass J.I."/>
            <person name="Rusch D."/>
            <person name="Podicherti R."/>
            <person name="Tsui H.-C.T."/>
            <person name="Winkler M.E."/>
        </authorList>
    </citation>
    <scope>NUCLEOTIDE SEQUENCE</scope>
</reference>
<protein>
    <recommendedName>
        <fullName evidence="2">Glycosyltransferase 2-like prokaryotic type domain-containing protein</fullName>
    </recommendedName>
</protein>
<dbReference type="AlphaFoldDB" id="A0A382F790"/>
<dbReference type="SUPFAM" id="SSF53448">
    <property type="entry name" value="Nucleotide-diphospho-sugar transferases"/>
    <property type="match status" value="1"/>
</dbReference>
<proteinExistence type="predicted"/>
<evidence type="ECO:0008006" key="2">
    <source>
        <dbReference type="Google" id="ProtNLM"/>
    </source>
</evidence>
<gene>
    <name evidence="1" type="ORF">METZ01_LOCUS211762</name>
</gene>
<evidence type="ECO:0000313" key="1">
    <source>
        <dbReference type="EMBL" id="SVB58908.1"/>
    </source>
</evidence>
<organism evidence="1">
    <name type="scientific">marine metagenome</name>
    <dbReference type="NCBI Taxonomy" id="408172"/>
    <lineage>
        <taxon>unclassified sequences</taxon>
        <taxon>metagenomes</taxon>
        <taxon>ecological metagenomes</taxon>
    </lineage>
</organism>
<name>A0A382F790_9ZZZZ</name>
<sequence length="191" mass="22421">MDSDDEWLPDKIHKQVEYLESNLDYLCCHTNEIWIRNGTRVNQMKKHQKFGGNIFFKSLDMCRISPSSIIFHKSILDQAGYFDEMFTICEDYDLWLRISAKFPILYLDMPLIKKYGGHKDQLSKVSGGIEKYRIDVLEKLINNNFSNKQLAGIRSMLKKKWKVYSKGAKKRGNTNEYNHALKRINELSTEA</sequence>
<accession>A0A382F790</accession>
<dbReference type="EMBL" id="UINC01048412">
    <property type="protein sequence ID" value="SVB58908.1"/>
    <property type="molecule type" value="Genomic_DNA"/>
</dbReference>
<dbReference type="Gene3D" id="3.90.550.10">
    <property type="entry name" value="Spore Coat Polysaccharide Biosynthesis Protein SpsA, Chain A"/>
    <property type="match status" value="1"/>
</dbReference>